<sequence>MKHAQYILDQTSVDVRWFAQLSLLFSTSTNIISSLCYELVKRLYLLLAVKDSDANVPKNLEARAKPVSETLPFSVFTPYYSEPVLYSTSELK</sequence>
<comment type="caution">
    <text evidence="1">The sequence shown here is derived from an EMBL/GenBank/DDBJ whole genome shotgun (WGS) entry which is preliminary data.</text>
</comment>
<name>A0ACB0JNP8_TRIPR</name>
<keyword evidence="2" id="KW-1185">Reference proteome</keyword>
<dbReference type="EMBL" id="CASHSV030000098">
    <property type="protein sequence ID" value="CAJ2645615.1"/>
    <property type="molecule type" value="Genomic_DNA"/>
</dbReference>
<proteinExistence type="predicted"/>
<evidence type="ECO:0000313" key="1">
    <source>
        <dbReference type="EMBL" id="CAJ2645615.1"/>
    </source>
</evidence>
<reference evidence="1" key="1">
    <citation type="submission" date="2023-10" db="EMBL/GenBank/DDBJ databases">
        <authorList>
            <person name="Rodriguez Cubillos JULIANA M."/>
            <person name="De Vega J."/>
        </authorList>
    </citation>
    <scope>NUCLEOTIDE SEQUENCE</scope>
</reference>
<accession>A0ACB0JNP8</accession>
<gene>
    <name evidence="1" type="ORF">MILVUS5_LOCUS14477</name>
</gene>
<organism evidence="1 2">
    <name type="scientific">Trifolium pratense</name>
    <name type="common">Red clover</name>
    <dbReference type="NCBI Taxonomy" id="57577"/>
    <lineage>
        <taxon>Eukaryota</taxon>
        <taxon>Viridiplantae</taxon>
        <taxon>Streptophyta</taxon>
        <taxon>Embryophyta</taxon>
        <taxon>Tracheophyta</taxon>
        <taxon>Spermatophyta</taxon>
        <taxon>Magnoliopsida</taxon>
        <taxon>eudicotyledons</taxon>
        <taxon>Gunneridae</taxon>
        <taxon>Pentapetalae</taxon>
        <taxon>rosids</taxon>
        <taxon>fabids</taxon>
        <taxon>Fabales</taxon>
        <taxon>Fabaceae</taxon>
        <taxon>Papilionoideae</taxon>
        <taxon>50 kb inversion clade</taxon>
        <taxon>NPAAA clade</taxon>
        <taxon>Hologalegina</taxon>
        <taxon>IRL clade</taxon>
        <taxon>Trifolieae</taxon>
        <taxon>Trifolium</taxon>
    </lineage>
</organism>
<evidence type="ECO:0000313" key="2">
    <source>
        <dbReference type="Proteomes" id="UP001177021"/>
    </source>
</evidence>
<dbReference type="Proteomes" id="UP001177021">
    <property type="component" value="Unassembled WGS sequence"/>
</dbReference>
<protein>
    <submittedName>
        <fullName evidence="1">Uncharacterized protein</fullName>
    </submittedName>
</protein>